<keyword evidence="1" id="KW-0812">Transmembrane</keyword>
<evidence type="ECO:0000313" key="2">
    <source>
        <dbReference type="EMBL" id="SEL65700.1"/>
    </source>
</evidence>
<dbReference type="OrthoDB" id="6228440at2"/>
<dbReference type="AlphaFoldDB" id="A0A1H7RZI4"/>
<name>A0A1H7RZI4_9GAMM</name>
<keyword evidence="3" id="KW-1185">Reference proteome</keyword>
<dbReference type="RefSeq" id="WP_085285363.1">
    <property type="nucleotide sequence ID" value="NZ_FOBI01000016.1"/>
</dbReference>
<reference evidence="3" key="1">
    <citation type="submission" date="2016-10" db="EMBL/GenBank/DDBJ databases">
        <authorList>
            <person name="Varghese N."/>
            <person name="Submissions S."/>
        </authorList>
    </citation>
    <scope>NUCLEOTIDE SEQUENCE [LARGE SCALE GENOMIC DNA]</scope>
    <source>
        <strain evidence="3">CGMCC 1.9127</strain>
    </source>
</reference>
<dbReference type="EMBL" id="FOBI01000016">
    <property type="protein sequence ID" value="SEL65700.1"/>
    <property type="molecule type" value="Genomic_DNA"/>
</dbReference>
<evidence type="ECO:0000313" key="3">
    <source>
        <dbReference type="Proteomes" id="UP000199297"/>
    </source>
</evidence>
<organism evidence="2 3">
    <name type="scientific">Colwellia chukchiensis</name>
    <dbReference type="NCBI Taxonomy" id="641665"/>
    <lineage>
        <taxon>Bacteria</taxon>
        <taxon>Pseudomonadati</taxon>
        <taxon>Pseudomonadota</taxon>
        <taxon>Gammaproteobacteria</taxon>
        <taxon>Alteromonadales</taxon>
        <taxon>Colwelliaceae</taxon>
        <taxon>Colwellia</taxon>
    </lineage>
</organism>
<sequence>MLYLYLGYIAAQLYAVTEKIIVSQISALAIFFSIVVFFLWSSFPVAGYLLAKLLRAKGALNPKLLFVFGCSFGVLENTLFHYNILSYGQETLGTFIVFCLSFALAYFSDNKPTFKPAL</sequence>
<proteinExistence type="predicted"/>
<feature type="transmembrane region" description="Helical" evidence="1">
    <location>
        <begin position="64"/>
        <end position="85"/>
    </location>
</feature>
<feature type="transmembrane region" description="Helical" evidence="1">
    <location>
        <begin position="91"/>
        <end position="108"/>
    </location>
</feature>
<accession>A0A1H7RZI4</accession>
<feature type="transmembrane region" description="Helical" evidence="1">
    <location>
        <begin position="20"/>
        <end position="43"/>
    </location>
</feature>
<gene>
    <name evidence="2" type="ORF">SAMN05216262_11672</name>
</gene>
<keyword evidence="1" id="KW-1133">Transmembrane helix</keyword>
<dbReference type="Proteomes" id="UP000199297">
    <property type="component" value="Unassembled WGS sequence"/>
</dbReference>
<dbReference type="STRING" id="641665.GCA_002104455_00969"/>
<keyword evidence="1" id="KW-0472">Membrane</keyword>
<evidence type="ECO:0000256" key="1">
    <source>
        <dbReference type="SAM" id="Phobius"/>
    </source>
</evidence>
<protein>
    <submittedName>
        <fullName evidence="2">Uncharacterized protein</fullName>
    </submittedName>
</protein>